<evidence type="ECO:0000313" key="1">
    <source>
        <dbReference type="EMBL" id="CAG9826167.1"/>
    </source>
</evidence>
<name>A0A9N9X614_DIABA</name>
<reference evidence="1" key="1">
    <citation type="submission" date="2022-01" db="EMBL/GenBank/DDBJ databases">
        <authorList>
            <person name="King R."/>
        </authorList>
    </citation>
    <scope>NUCLEOTIDE SEQUENCE</scope>
</reference>
<dbReference type="Proteomes" id="UP001153709">
    <property type="component" value="Chromosome 1"/>
</dbReference>
<keyword evidence="2" id="KW-1185">Reference proteome</keyword>
<sequence length="68" mass="8553">MTDDILKLMEQRRLIKSNVTEYRHLQRRIKKKIKLAKEKWMRERCDEMEDVISKHDLFIMHKKLKRNE</sequence>
<dbReference type="EMBL" id="OU898276">
    <property type="protein sequence ID" value="CAG9826167.1"/>
    <property type="molecule type" value="Genomic_DNA"/>
</dbReference>
<protein>
    <submittedName>
        <fullName evidence="1">Uncharacterized protein</fullName>
    </submittedName>
</protein>
<organism evidence="1 2">
    <name type="scientific">Diabrotica balteata</name>
    <name type="common">Banded cucumber beetle</name>
    <dbReference type="NCBI Taxonomy" id="107213"/>
    <lineage>
        <taxon>Eukaryota</taxon>
        <taxon>Metazoa</taxon>
        <taxon>Ecdysozoa</taxon>
        <taxon>Arthropoda</taxon>
        <taxon>Hexapoda</taxon>
        <taxon>Insecta</taxon>
        <taxon>Pterygota</taxon>
        <taxon>Neoptera</taxon>
        <taxon>Endopterygota</taxon>
        <taxon>Coleoptera</taxon>
        <taxon>Polyphaga</taxon>
        <taxon>Cucujiformia</taxon>
        <taxon>Chrysomeloidea</taxon>
        <taxon>Chrysomelidae</taxon>
        <taxon>Galerucinae</taxon>
        <taxon>Diabroticina</taxon>
        <taxon>Diabroticites</taxon>
        <taxon>Diabrotica</taxon>
    </lineage>
</organism>
<accession>A0A9N9X614</accession>
<evidence type="ECO:0000313" key="2">
    <source>
        <dbReference type="Proteomes" id="UP001153709"/>
    </source>
</evidence>
<proteinExistence type="predicted"/>
<dbReference type="AlphaFoldDB" id="A0A9N9X614"/>
<gene>
    <name evidence="1" type="ORF">DIABBA_LOCUS309</name>
</gene>